<keyword evidence="3" id="KW-1185">Reference proteome</keyword>
<accession>A0A7J6W1T6</accession>
<gene>
    <name evidence="2" type="ORF">FRX31_019677</name>
</gene>
<dbReference type="OrthoDB" id="540503at2759"/>
<evidence type="ECO:0000256" key="1">
    <source>
        <dbReference type="SAM" id="MobiDB-lite"/>
    </source>
</evidence>
<feature type="compositionally biased region" description="Basic and acidic residues" evidence="1">
    <location>
        <begin position="456"/>
        <end position="473"/>
    </location>
</feature>
<feature type="region of interest" description="Disordered" evidence="1">
    <location>
        <begin position="1"/>
        <end position="95"/>
    </location>
</feature>
<feature type="compositionally biased region" description="Basic residues" evidence="1">
    <location>
        <begin position="906"/>
        <end position="926"/>
    </location>
</feature>
<protein>
    <submittedName>
        <fullName evidence="2">Cyclin-related protein</fullName>
    </submittedName>
</protein>
<dbReference type="AlphaFoldDB" id="A0A7J6W1T6"/>
<dbReference type="EMBL" id="JABWDY010023685">
    <property type="protein sequence ID" value="KAF5190738.1"/>
    <property type="molecule type" value="Genomic_DNA"/>
</dbReference>
<feature type="compositionally biased region" description="Basic and acidic residues" evidence="1">
    <location>
        <begin position="557"/>
        <end position="567"/>
    </location>
</feature>
<feature type="compositionally biased region" description="Polar residues" evidence="1">
    <location>
        <begin position="112"/>
        <end position="123"/>
    </location>
</feature>
<comment type="caution">
    <text evidence="2">The sequence shown here is derived from an EMBL/GenBank/DDBJ whole genome shotgun (WGS) entry which is preliminary data.</text>
</comment>
<feature type="region of interest" description="Disordered" evidence="1">
    <location>
        <begin position="557"/>
        <end position="598"/>
    </location>
</feature>
<name>A0A7J6W1T6_THATH</name>
<dbReference type="Proteomes" id="UP000554482">
    <property type="component" value="Unassembled WGS sequence"/>
</dbReference>
<feature type="compositionally biased region" description="Basic residues" evidence="1">
    <location>
        <begin position="890"/>
        <end position="899"/>
    </location>
</feature>
<feature type="region of interest" description="Disordered" evidence="1">
    <location>
        <begin position="286"/>
        <end position="328"/>
    </location>
</feature>
<proteinExistence type="predicted"/>
<evidence type="ECO:0000313" key="2">
    <source>
        <dbReference type="EMBL" id="KAF5190738.1"/>
    </source>
</evidence>
<sequence length="973" mass="107221">MWPNHSEQQHHQQPISASYPTPHQPTYAPPYPTHPPPPPQPQNHYYPPPPPPPYAHSQPPQSYPQPNTHQTWGNPNWTHHQVWEHPDRNNPNNNEEEWGARARAWIAAKSAMDSQHQQPQFTHISRPEEHSHGYQDQYQRIVDPHYANIQQPPGTSHQPFSVSGGDTHRAPANHLQESSSFSSGPSSHYVSDPHVPYTSRDGHLGTDPSPIYPHPGIISTNTSGYQQEVPSSYSSVPGKGEVGQDVRIHTASPMHISSSQDTQHHAPAVLSGRSVSEEQPYFTYGAGSAVSATDPSNRPLEFAPGFNHTHELDDQHSQSSYVHPDPAGTGGYMDHVTSHSALTVPGVGYPPSGIQFDSSFSSAPMFGQIPGQNFRSNIPSGGPAFVVGAGTVLHPTSAFLGDPNGVPSDRPKKAAVPNWLREEIIKKKPVIASSSQEHLEEDPDNLTEDNNIENSFVKRELQDSKSIDSSRSSDDEDDMEAARTAAINQEIKRVLTEVLLKVTDELFDEIATKVLNEDDLAVEVDHNIAPPNQKLSPFPPSAPVPKASAKVLIPVKTKETKSDDASRASHSGSGGDVLGLGSYASDDDDYDGAESSTARRTMDAAYVPASTKLGEDKLVVVENGHALAEINGPNGTNISTNDDRSGLTEAVSDTTALNQGSRDNELNKKLNHEKNSASFIHKRDNVMQEGAVVGDGERTQFATDGLNLKDIVGGKNSMKADVSGVDVGSKLLSDLSQASLDQRKSEAGSGNLKADSRRSGSGEPRRDERYVRKEKTNDRNGLKEKVKDRDTKSGDRAKESDSRKRSHSKDDKTETEKVKKDSAKDDGGRKRAREKDEKEERLRHHGSRDYSSHKRRHSPSLGSRVRNSKDNSIVCHANESSDEASEDSRQRKKHSRKRSMSPSPTRSRRRQLSRSPHSKHSHRRHSPYSSLEGRRFKNYYLKGGSIKLQGKKVKIQLTCSAEKMMTAEQIYFF</sequence>
<organism evidence="2 3">
    <name type="scientific">Thalictrum thalictroides</name>
    <name type="common">Rue-anemone</name>
    <name type="synonym">Anemone thalictroides</name>
    <dbReference type="NCBI Taxonomy" id="46969"/>
    <lineage>
        <taxon>Eukaryota</taxon>
        <taxon>Viridiplantae</taxon>
        <taxon>Streptophyta</taxon>
        <taxon>Embryophyta</taxon>
        <taxon>Tracheophyta</taxon>
        <taxon>Spermatophyta</taxon>
        <taxon>Magnoliopsida</taxon>
        <taxon>Ranunculales</taxon>
        <taxon>Ranunculaceae</taxon>
        <taxon>Thalictroideae</taxon>
        <taxon>Thalictrum</taxon>
    </lineage>
</organism>
<feature type="region of interest" description="Disordered" evidence="1">
    <location>
        <begin position="109"/>
        <end position="134"/>
    </location>
</feature>
<feature type="region of interest" description="Disordered" evidence="1">
    <location>
        <begin position="739"/>
        <end position="931"/>
    </location>
</feature>
<feature type="compositionally biased region" description="Acidic residues" evidence="1">
    <location>
        <begin position="439"/>
        <end position="451"/>
    </location>
</feature>
<feature type="region of interest" description="Disordered" evidence="1">
    <location>
        <begin position="147"/>
        <end position="208"/>
    </location>
</feature>
<feature type="compositionally biased region" description="Polar residues" evidence="1">
    <location>
        <begin position="69"/>
        <end position="79"/>
    </location>
</feature>
<feature type="region of interest" description="Disordered" evidence="1">
    <location>
        <begin position="431"/>
        <end position="481"/>
    </location>
</feature>
<feature type="compositionally biased region" description="Polar residues" evidence="1">
    <location>
        <begin position="148"/>
        <end position="161"/>
    </location>
</feature>
<feature type="compositionally biased region" description="Basic and acidic residues" evidence="1">
    <location>
        <begin position="754"/>
        <end position="852"/>
    </location>
</feature>
<feature type="compositionally biased region" description="Pro residues" evidence="1">
    <location>
        <begin position="27"/>
        <end position="54"/>
    </location>
</feature>
<feature type="compositionally biased region" description="Low complexity" evidence="1">
    <location>
        <begin position="55"/>
        <end position="68"/>
    </location>
</feature>
<feature type="compositionally biased region" description="Low complexity" evidence="1">
    <location>
        <begin position="178"/>
        <end position="190"/>
    </location>
</feature>
<reference evidence="2 3" key="1">
    <citation type="submission" date="2020-06" db="EMBL/GenBank/DDBJ databases">
        <title>Transcriptomic and genomic resources for Thalictrum thalictroides and T. hernandezii: Facilitating candidate gene discovery in an emerging model plant lineage.</title>
        <authorList>
            <person name="Arias T."/>
            <person name="Riano-Pachon D.M."/>
            <person name="Di Stilio V.S."/>
        </authorList>
    </citation>
    <scope>NUCLEOTIDE SEQUENCE [LARGE SCALE GENOMIC DNA]</scope>
    <source>
        <strain evidence="3">cv. WT478/WT964</strain>
        <tissue evidence="2">Leaves</tissue>
    </source>
</reference>
<evidence type="ECO:0000313" key="3">
    <source>
        <dbReference type="Proteomes" id="UP000554482"/>
    </source>
</evidence>